<evidence type="ECO:0000256" key="4">
    <source>
        <dbReference type="ARBA" id="ARBA00022741"/>
    </source>
</evidence>
<comment type="catalytic activity">
    <reaction evidence="11 13">
        <text>ATP + H2O = ADP + phosphate + H(+)</text>
        <dbReference type="Rhea" id="RHEA:13065"/>
        <dbReference type="ChEBI" id="CHEBI:15377"/>
        <dbReference type="ChEBI" id="CHEBI:15378"/>
        <dbReference type="ChEBI" id="CHEBI:30616"/>
        <dbReference type="ChEBI" id="CHEBI:43474"/>
        <dbReference type="ChEBI" id="CHEBI:456216"/>
        <dbReference type="EC" id="5.6.2.3"/>
    </reaction>
</comment>
<name>A0A971RZZ2_9BACT</name>
<dbReference type="SMART" id="SM00382">
    <property type="entry name" value="AAA"/>
    <property type="match status" value="1"/>
</dbReference>
<proteinExistence type="inferred from homology"/>
<dbReference type="GO" id="GO:0006269">
    <property type="term" value="P:DNA replication, synthesis of primer"/>
    <property type="evidence" value="ECO:0007669"/>
    <property type="project" value="UniProtKB-UniRule"/>
</dbReference>
<dbReference type="SUPFAM" id="SSF48024">
    <property type="entry name" value="N-terminal domain of DnaB helicase"/>
    <property type="match status" value="1"/>
</dbReference>
<keyword evidence="8 13" id="KW-0238">DNA-binding</keyword>
<evidence type="ECO:0000256" key="5">
    <source>
        <dbReference type="ARBA" id="ARBA00022801"/>
    </source>
</evidence>
<evidence type="ECO:0000256" key="8">
    <source>
        <dbReference type="ARBA" id="ARBA00023125"/>
    </source>
</evidence>
<keyword evidence="3 13" id="KW-0235">DNA replication</keyword>
<keyword evidence="7 13" id="KW-0067">ATP-binding</keyword>
<evidence type="ECO:0000256" key="1">
    <source>
        <dbReference type="ARBA" id="ARBA00008428"/>
    </source>
</evidence>
<dbReference type="InterPro" id="IPR036185">
    <property type="entry name" value="DNA_heli_DnaB-like_N_sf"/>
</dbReference>
<evidence type="ECO:0000256" key="12">
    <source>
        <dbReference type="NCBIfam" id="TIGR00665"/>
    </source>
</evidence>
<comment type="caution">
    <text evidence="15">The sequence shown here is derived from an EMBL/GenBank/DDBJ whole genome shotgun (WGS) entry which is preliminary data.</text>
</comment>
<dbReference type="GO" id="GO:0016787">
    <property type="term" value="F:hydrolase activity"/>
    <property type="evidence" value="ECO:0007669"/>
    <property type="project" value="UniProtKB-KW"/>
</dbReference>
<keyword evidence="4 13" id="KW-0547">Nucleotide-binding</keyword>
<dbReference type="Gene3D" id="3.40.50.300">
    <property type="entry name" value="P-loop containing nucleotide triphosphate hydrolases"/>
    <property type="match status" value="1"/>
</dbReference>
<reference evidence="15" key="2">
    <citation type="submission" date="2020-01" db="EMBL/GenBank/DDBJ databases">
        <authorList>
            <person name="Campanaro S."/>
        </authorList>
    </citation>
    <scope>NUCLEOTIDE SEQUENCE</scope>
    <source>
        <strain evidence="15">AS06rmzACSIP_7</strain>
    </source>
</reference>
<evidence type="ECO:0000313" key="16">
    <source>
        <dbReference type="Proteomes" id="UP000777265"/>
    </source>
</evidence>
<evidence type="ECO:0000256" key="3">
    <source>
        <dbReference type="ARBA" id="ARBA00022705"/>
    </source>
</evidence>
<dbReference type="FunFam" id="3.40.50.300:FF:000076">
    <property type="entry name" value="Replicative DNA helicase"/>
    <property type="match status" value="1"/>
</dbReference>
<dbReference type="CDD" id="cd00984">
    <property type="entry name" value="DnaB_C"/>
    <property type="match status" value="1"/>
</dbReference>
<dbReference type="PROSITE" id="PS51199">
    <property type="entry name" value="SF4_HELICASE"/>
    <property type="match status" value="1"/>
</dbReference>
<dbReference type="GO" id="GO:0043139">
    <property type="term" value="F:5'-3' DNA helicase activity"/>
    <property type="evidence" value="ECO:0007669"/>
    <property type="project" value="UniProtKB-EC"/>
</dbReference>
<dbReference type="PANTHER" id="PTHR30153">
    <property type="entry name" value="REPLICATIVE DNA HELICASE DNAB"/>
    <property type="match status" value="1"/>
</dbReference>
<dbReference type="NCBIfam" id="TIGR00665">
    <property type="entry name" value="DnaB"/>
    <property type="match status" value="1"/>
</dbReference>
<dbReference type="Gene3D" id="1.10.860.10">
    <property type="entry name" value="DNAb Helicase, Chain A"/>
    <property type="match status" value="1"/>
</dbReference>
<evidence type="ECO:0000259" key="14">
    <source>
        <dbReference type="PROSITE" id="PS51199"/>
    </source>
</evidence>
<dbReference type="Pfam" id="PF00772">
    <property type="entry name" value="DnaB"/>
    <property type="match status" value="1"/>
</dbReference>
<keyword evidence="6 13" id="KW-0347">Helicase</keyword>
<dbReference type="Proteomes" id="UP000777265">
    <property type="component" value="Unassembled WGS sequence"/>
</dbReference>
<evidence type="ECO:0000313" key="15">
    <source>
        <dbReference type="EMBL" id="NLW34805.1"/>
    </source>
</evidence>
<evidence type="ECO:0000256" key="13">
    <source>
        <dbReference type="RuleBase" id="RU362085"/>
    </source>
</evidence>
<dbReference type="Pfam" id="PF03796">
    <property type="entry name" value="DnaB_C"/>
    <property type="match status" value="1"/>
</dbReference>
<dbReference type="GO" id="GO:0042802">
    <property type="term" value="F:identical protein binding"/>
    <property type="evidence" value="ECO:0007669"/>
    <property type="project" value="UniProtKB-ARBA"/>
</dbReference>
<dbReference type="GO" id="GO:0005524">
    <property type="term" value="F:ATP binding"/>
    <property type="evidence" value="ECO:0007669"/>
    <property type="project" value="UniProtKB-UniRule"/>
</dbReference>
<comment type="function">
    <text evidence="10 13">The main replicative DNA helicase, it participates in initiation and elongation during chromosome replication. Travels ahead of the DNA replisome, separating dsDNA into templates for DNA synthesis. A processive ATP-dependent 5'-3' DNA helicase it has DNA-dependent ATPase activity.</text>
</comment>
<evidence type="ECO:0000256" key="10">
    <source>
        <dbReference type="ARBA" id="ARBA00044932"/>
    </source>
</evidence>
<evidence type="ECO:0000256" key="6">
    <source>
        <dbReference type="ARBA" id="ARBA00022806"/>
    </source>
</evidence>
<sequence>MKAPTKGQVPPQNLEAEQSLLGGLLVDPESINKIVDMVGPDDFYKDAHGRIYEVMLDLYERNEAIDIITVTSLARDKGLMERMGGITYLNTLVDSMPSAANIAQYAKLVREKALMRKLITAATLIIEKGHELETNVDNYIDEAENLVFQVAENKFKPSFFSMKDIVMENVKTIERLSQNKQSVIGVPTGYTDLDKLTSGLQNSDLIVVAGRPSMGKTAFCLNIAQYVSMLKENPVPVGIFSMEMSKEQLVTRLLSSESEIDHSRLRAGTLSHNDWRRLSEAASKLIEASVFIDDSPAMGVLELRARARRLKKEHGLGLVIIDYLQLMKGRAGTERREQEISEISRSLKALAKELDIPVIAISQLNRMVEQREDKRPRLADLRESGAIEQDADVIIFIYRDSVYNKGRGNDDERIAEIIIGKQRNGPTGTVKLVFIDTCAAFRNAYLDAE</sequence>
<reference evidence="15" key="1">
    <citation type="journal article" date="2020" name="Biotechnol. Biofuels">
        <title>New insights from the biogas microbiome by comprehensive genome-resolved metagenomics of nearly 1600 species originating from multiple anaerobic digesters.</title>
        <authorList>
            <person name="Campanaro S."/>
            <person name="Treu L."/>
            <person name="Rodriguez-R L.M."/>
            <person name="Kovalovszki A."/>
            <person name="Ziels R.M."/>
            <person name="Maus I."/>
            <person name="Zhu X."/>
            <person name="Kougias P.G."/>
            <person name="Basile A."/>
            <person name="Luo G."/>
            <person name="Schluter A."/>
            <person name="Konstantinidis K.T."/>
            <person name="Angelidaki I."/>
        </authorList>
    </citation>
    <scope>NUCLEOTIDE SEQUENCE</scope>
    <source>
        <strain evidence="15">AS06rmzACSIP_7</strain>
    </source>
</reference>
<keyword evidence="2 13" id="KW-0639">Primosome</keyword>
<gene>
    <name evidence="15" type="primary">dnaB</name>
    <name evidence="15" type="ORF">GXY80_04895</name>
</gene>
<evidence type="ECO:0000256" key="2">
    <source>
        <dbReference type="ARBA" id="ARBA00022515"/>
    </source>
</evidence>
<evidence type="ECO:0000256" key="7">
    <source>
        <dbReference type="ARBA" id="ARBA00022840"/>
    </source>
</evidence>
<comment type="similarity">
    <text evidence="1 13">Belongs to the helicase family. DnaB subfamily.</text>
</comment>
<dbReference type="GO" id="GO:0005829">
    <property type="term" value="C:cytosol"/>
    <property type="evidence" value="ECO:0007669"/>
    <property type="project" value="TreeGrafter"/>
</dbReference>
<keyword evidence="5 13" id="KW-0378">Hydrolase</keyword>
<dbReference type="EMBL" id="JAAYEE010000082">
    <property type="protein sequence ID" value="NLW34805.1"/>
    <property type="molecule type" value="Genomic_DNA"/>
</dbReference>
<accession>A0A971RZZ2</accession>
<dbReference type="SUPFAM" id="SSF52540">
    <property type="entry name" value="P-loop containing nucleoside triphosphate hydrolases"/>
    <property type="match status" value="1"/>
</dbReference>
<organism evidence="15 16">
    <name type="scientific">Syntrophorhabdus aromaticivorans</name>
    <dbReference type="NCBI Taxonomy" id="328301"/>
    <lineage>
        <taxon>Bacteria</taxon>
        <taxon>Pseudomonadati</taxon>
        <taxon>Thermodesulfobacteriota</taxon>
        <taxon>Syntrophorhabdia</taxon>
        <taxon>Syntrophorhabdales</taxon>
        <taxon>Syntrophorhabdaceae</taxon>
        <taxon>Syntrophorhabdus</taxon>
    </lineage>
</organism>
<protein>
    <recommendedName>
        <fullName evidence="12 13">Replicative DNA helicase</fullName>
        <ecNumber evidence="12 13">5.6.2.3</ecNumber>
    </recommendedName>
</protein>
<dbReference type="InterPro" id="IPR007693">
    <property type="entry name" value="DNA_helicase_DnaB-like_N"/>
</dbReference>
<dbReference type="InterPro" id="IPR007692">
    <property type="entry name" value="DNA_helicase_DnaB"/>
</dbReference>
<evidence type="ECO:0000256" key="11">
    <source>
        <dbReference type="ARBA" id="ARBA00048954"/>
    </source>
</evidence>
<dbReference type="GO" id="GO:0003677">
    <property type="term" value="F:DNA binding"/>
    <property type="evidence" value="ECO:0007669"/>
    <property type="project" value="UniProtKB-UniRule"/>
</dbReference>
<dbReference type="InterPro" id="IPR007694">
    <property type="entry name" value="DNA_helicase_DnaB-like_C"/>
</dbReference>
<keyword evidence="9" id="KW-0413">Isomerase</keyword>
<dbReference type="AlphaFoldDB" id="A0A971RZZ2"/>
<dbReference type="FunFam" id="1.10.860.10:FF:000001">
    <property type="entry name" value="Replicative DNA helicase"/>
    <property type="match status" value="1"/>
</dbReference>
<dbReference type="PANTHER" id="PTHR30153:SF2">
    <property type="entry name" value="REPLICATIVE DNA HELICASE"/>
    <property type="match status" value="1"/>
</dbReference>
<dbReference type="InterPro" id="IPR027417">
    <property type="entry name" value="P-loop_NTPase"/>
</dbReference>
<dbReference type="InterPro" id="IPR016136">
    <property type="entry name" value="DNA_helicase_N/primase_C"/>
</dbReference>
<evidence type="ECO:0000256" key="9">
    <source>
        <dbReference type="ARBA" id="ARBA00023235"/>
    </source>
</evidence>
<dbReference type="InterPro" id="IPR003593">
    <property type="entry name" value="AAA+_ATPase"/>
</dbReference>
<dbReference type="GO" id="GO:1990077">
    <property type="term" value="C:primosome complex"/>
    <property type="evidence" value="ECO:0007669"/>
    <property type="project" value="UniProtKB-UniRule"/>
</dbReference>
<dbReference type="EC" id="5.6.2.3" evidence="12 13"/>
<feature type="domain" description="SF4 helicase" evidence="14">
    <location>
        <begin position="179"/>
        <end position="448"/>
    </location>
</feature>
<dbReference type="NCBIfam" id="NF004384">
    <property type="entry name" value="PRK05748.1"/>
    <property type="match status" value="1"/>
</dbReference>